<proteinExistence type="predicted"/>
<feature type="non-terminal residue" evidence="1">
    <location>
        <position position="117"/>
    </location>
</feature>
<evidence type="ECO:0000313" key="2">
    <source>
        <dbReference type="Proteomes" id="UP000681720"/>
    </source>
</evidence>
<protein>
    <submittedName>
        <fullName evidence="1">Uncharacterized protein</fullName>
    </submittedName>
</protein>
<dbReference type="AlphaFoldDB" id="A0A8S3HWK6"/>
<gene>
    <name evidence="1" type="ORF">GIL414_LOCUS72822</name>
</gene>
<name>A0A8S3HWK6_9BILA</name>
<reference evidence="1" key="1">
    <citation type="submission" date="2021-02" db="EMBL/GenBank/DDBJ databases">
        <authorList>
            <person name="Nowell W R."/>
        </authorList>
    </citation>
    <scope>NUCLEOTIDE SEQUENCE</scope>
</reference>
<dbReference type="EMBL" id="CAJOBJ010337238">
    <property type="protein sequence ID" value="CAF5190458.1"/>
    <property type="molecule type" value="Genomic_DNA"/>
</dbReference>
<sequence>MERIRPITGSFPGGRFMNILVLHIFDIVQSFEHEFFAQISLSFPVLNHLTLSNTISKNVTPLQQILKPENASSIIEFSHLVELGCFDVHIDYVEQFLSNLNTRLPCLSKLHVKYEHL</sequence>
<evidence type="ECO:0000313" key="1">
    <source>
        <dbReference type="EMBL" id="CAF5190458.1"/>
    </source>
</evidence>
<comment type="caution">
    <text evidence="1">The sequence shown here is derived from an EMBL/GenBank/DDBJ whole genome shotgun (WGS) entry which is preliminary data.</text>
</comment>
<organism evidence="1 2">
    <name type="scientific">Rotaria magnacalcarata</name>
    <dbReference type="NCBI Taxonomy" id="392030"/>
    <lineage>
        <taxon>Eukaryota</taxon>
        <taxon>Metazoa</taxon>
        <taxon>Spiralia</taxon>
        <taxon>Gnathifera</taxon>
        <taxon>Rotifera</taxon>
        <taxon>Eurotatoria</taxon>
        <taxon>Bdelloidea</taxon>
        <taxon>Philodinida</taxon>
        <taxon>Philodinidae</taxon>
        <taxon>Rotaria</taxon>
    </lineage>
</organism>
<accession>A0A8S3HWK6</accession>
<dbReference type="Proteomes" id="UP000681720">
    <property type="component" value="Unassembled WGS sequence"/>
</dbReference>